<dbReference type="RefSeq" id="WP_171242183.1">
    <property type="nucleotide sequence ID" value="NZ_JABEPQ010000001.1"/>
</dbReference>
<dbReference type="Proteomes" id="UP000588586">
    <property type="component" value="Unassembled WGS sequence"/>
</dbReference>
<dbReference type="Gene3D" id="3.40.50.720">
    <property type="entry name" value="NAD(P)-binding Rossmann-like Domain"/>
    <property type="match status" value="1"/>
</dbReference>
<dbReference type="PANTHER" id="PTHR48079">
    <property type="entry name" value="PROTEIN YEEZ"/>
    <property type="match status" value="1"/>
</dbReference>
<dbReference type="GO" id="GO:0004029">
    <property type="term" value="F:aldehyde dehydrogenase (NAD+) activity"/>
    <property type="evidence" value="ECO:0007669"/>
    <property type="project" value="TreeGrafter"/>
</dbReference>
<keyword evidence="3" id="KW-1185">Reference proteome</keyword>
<dbReference type="Pfam" id="PF01370">
    <property type="entry name" value="Epimerase"/>
    <property type="match status" value="1"/>
</dbReference>
<dbReference type="InterPro" id="IPR036291">
    <property type="entry name" value="NAD(P)-bd_dom_sf"/>
</dbReference>
<dbReference type="GO" id="GO:0005737">
    <property type="term" value="C:cytoplasm"/>
    <property type="evidence" value="ECO:0007669"/>
    <property type="project" value="TreeGrafter"/>
</dbReference>
<dbReference type="InterPro" id="IPR051783">
    <property type="entry name" value="NAD(P)-dependent_oxidoreduct"/>
</dbReference>
<proteinExistence type="predicted"/>
<protein>
    <submittedName>
        <fullName evidence="2">NAD-dependent epimerase/dehydratase family protein</fullName>
    </submittedName>
</protein>
<dbReference type="SUPFAM" id="SSF51735">
    <property type="entry name" value="NAD(P)-binding Rossmann-fold domains"/>
    <property type="match status" value="1"/>
</dbReference>
<evidence type="ECO:0000313" key="3">
    <source>
        <dbReference type="Proteomes" id="UP000588586"/>
    </source>
</evidence>
<dbReference type="EMBL" id="JABEPQ010000001">
    <property type="protein sequence ID" value="NNM45119.1"/>
    <property type="molecule type" value="Genomic_DNA"/>
</dbReference>
<accession>A0A849HDE8</accession>
<feature type="domain" description="NAD-dependent epimerase/dehydratase" evidence="1">
    <location>
        <begin position="3"/>
        <end position="235"/>
    </location>
</feature>
<evidence type="ECO:0000259" key="1">
    <source>
        <dbReference type="Pfam" id="PF01370"/>
    </source>
</evidence>
<comment type="caution">
    <text evidence="2">The sequence shown here is derived from an EMBL/GenBank/DDBJ whole genome shotgun (WGS) entry which is preliminary data.</text>
</comment>
<dbReference type="InterPro" id="IPR001509">
    <property type="entry name" value="Epimerase_deHydtase"/>
</dbReference>
<organism evidence="2 3">
    <name type="scientific">Knoellia koreensis</name>
    <dbReference type="NCBI Taxonomy" id="2730921"/>
    <lineage>
        <taxon>Bacteria</taxon>
        <taxon>Bacillati</taxon>
        <taxon>Actinomycetota</taxon>
        <taxon>Actinomycetes</taxon>
        <taxon>Micrococcales</taxon>
        <taxon>Intrasporangiaceae</taxon>
        <taxon>Knoellia</taxon>
    </lineage>
</organism>
<evidence type="ECO:0000313" key="2">
    <source>
        <dbReference type="EMBL" id="NNM45119.1"/>
    </source>
</evidence>
<reference evidence="2 3" key="1">
    <citation type="submission" date="2020-04" db="EMBL/GenBank/DDBJ databases">
        <title>Knoellia sp. isolate from air conditioner.</title>
        <authorList>
            <person name="Chea S."/>
            <person name="Kim D.-U."/>
        </authorList>
    </citation>
    <scope>NUCLEOTIDE SEQUENCE [LARGE SCALE GENOMIC DNA]</scope>
    <source>
        <strain evidence="2 3">DB2414S</strain>
    </source>
</reference>
<gene>
    <name evidence="2" type="ORF">HJG52_03750</name>
</gene>
<dbReference type="PANTHER" id="PTHR48079:SF6">
    <property type="entry name" value="NAD(P)-BINDING DOMAIN-CONTAINING PROTEIN-RELATED"/>
    <property type="match status" value="1"/>
</dbReference>
<sequence>MIVAVTGATGNIGSVVTRQLLDRGHEVRGVARRVPGASTDDTLRWYAVDLSKRGAQGALRPVLAGADAVVHTAWGFQPTRDTAYLEALDIGGTDAVLRAARAEGVHHLVHVSSVGVYSPGRGAGPVDETWPRGGTADLTYSRDKAAAEQLLDAHEAEGDSGPVVTRVRPSLFARGDIGGALDRYTLPSLLPAQLVAHLPLLPLDRDFRVQVTHTEDIAAGIVSAVEGVVPGPFNLAAEPVLTRADVARALDATPVHLPWQALRLLAALAWRLRLQPVDPGWLDMAWDVPVLSSERARRELEWSPRHDPRDVLTQAVAGMAAQTGTETAALRPRRWTEQLVNLLRHGPVSRRPMA</sequence>
<name>A0A849HDE8_9MICO</name>
<dbReference type="AlphaFoldDB" id="A0A849HDE8"/>